<dbReference type="CDD" id="cd06578">
    <property type="entry name" value="HemD"/>
    <property type="match status" value="1"/>
</dbReference>
<dbReference type="Gene3D" id="3.40.50.10090">
    <property type="match status" value="1"/>
</dbReference>
<evidence type="ECO:0000313" key="2">
    <source>
        <dbReference type="EMBL" id="SEV92315.1"/>
    </source>
</evidence>
<name>A0A1I0MVP9_9RHOB</name>
<dbReference type="Pfam" id="PF02602">
    <property type="entry name" value="HEM4"/>
    <property type="match status" value="1"/>
</dbReference>
<keyword evidence="3" id="KW-1185">Reference proteome</keyword>
<dbReference type="STRING" id="1173584.SAMN05444851_0339"/>
<dbReference type="GO" id="GO:0033014">
    <property type="term" value="P:tetrapyrrole biosynthetic process"/>
    <property type="evidence" value="ECO:0007669"/>
    <property type="project" value="InterPro"/>
</dbReference>
<protein>
    <submittedName>
        <fullName evidence="2">Uroporphyrinogen-III synthase</fullName>
    </submittedName>
</protein>
<dbReference type="InterPro" id="IPR003754">
    <property type="entry name" value="4pyrrol_synth_uPrphyn_synth"/>
</dbReference>
<evidence type="ECO:0000313" key="3">
    <source>
        <dbReference type="Proteomes" id="UP000199650"/>
    </source>
</evidence>
<evidence type="ECO:0000259" key="1">
    <source>
        <dbReference type="Pfam" id="PF02602"/>
    </source>
</evidence>
<dbReference type="RefSeq" id="WP_177179269.1">
    <property type="nucleotide sequence ID" value="NZ_FOJB01000001.1"/>
</dbReference>
<organism evidence="2 3">
    <name type="scientific">Aliiroseovarius sediminilitoris</name>
    <dbReference type="NCBI Taxonomy" id="1173584"/>
    <lineage>
        <taxon>Bacteria</taxon>
        <taxon>Pseudomonadati</taxon>
        <taxon>Pseudomonadota</taxon>
        <taxon>Alphaproteobacteria</taxon>
        <taxon>Rhodobacterales</taxon>
        <taxon>Paracoccaceae</taxon>
        <taxon>Aliiroseovarius</taxon>
    </lineage>
</organism>
<feature type="domain" description="Tetrapyrrole biosynthesis uroporphyrinogen III synthase" evidence="1">
    <location>
        <begin position="31"/>
        <end position="219"/>
    </location>
</feature>
<gene>
    <name evidence="2" type="ORF">SAMN05444851_0339</name>
</gene>
<dbReference type="EMBL" id="FOJB01000001">
    <property type="protein sequence ID" value="SEV92315.1"/>
    <property type="molecule type" value="Genomic_DNA"/>
</dbReference>
<reference evidence="2 3" key="1">
    <citation type="submission" date="2016-10" db="EMBL/GenBank/DDBJ databases">
        <authorList>
            <person name="de Groot N.N."/>
        </authorList>
    </citation>
    <scope>NUCLEOTIDE SEQUENCE [LARGE SCALE GENOMIC DNA]</scope>
    <source>
        <strain evidence="2 3">DSM 29439</strain>
    </source>
</reference>
<dbReference type="AlphaFoldDB" id="A0A1I0MVP9"/>
<dbReference type="Proteomes" id="UP000199650">
    <property type="component" value="Unassembled WGS sequence"/>
</dbReference>
<sequence>MSTQKTLVLTRPEQNANQLVTQIKESLGRDVPVVRSPIMKISPTGFWPDLTGVDLVIATSAHAIHGPLDGKPVFCVGVRTADAATLAGGDVRHCALDAASLLVWMETQPDPGTVIYLRGSHVATDIPAALTKLNIAARAAWTYRQDDLPLTDAARKLLEGTRPAILPLYSPRSARLVGQALAKIGESLHVIAISDAVADVWRTETGGSCDVVAEPTGAAMADRIIATLRH</sequence>
<proteinExistence type="predicted"/>
<dbReference type="SUPFAM" id="SSF69618">
    <property type="entry name" value="HemD-like"/>
    <property type="match status" value="1"/>
</dbReference>
<accession>A0A1I0MVP9</accession>
<dbReference type="GO" id="GO:0004852">
    <property type="term" value="F:uroporphyrinogen-III synthase activity"/>
    <property type="evidence" value="ECO:0007669"/>
    <property type="project" value="InterPro"/>
</dbReference>
<dbReference type="InterPro" id="IPR036108">
    <property type="entry name" value="4pyrrol_syn_uPrphyn_synt_sf"/>
</dbReference>